<keyword evidence="4" id="KW-1185">Reference proteome</keyword>
<feature type="transmembrane region" description="Helical" evidence="1">
    <location>
        <begin position="44"/>
        <end position="69"/>
    </location>
</feature>
<accession>A0A1Z4C2E0</accession>
<protein>
    <submittedName>
        <fullName evidence="2">Uncharacterized protein</fullName>
    </submittedName>
</protein>
<keyword evidence="1" id="KW-0812">Transmembrane</keyword>
<dbReference type="EMBL" id="CP022129">
    <property type="protein sequence ID" value="ASF47681.1"/>
    <property type="molecule type" value="Genomic_DNA"/>
</dbReference>
<evidence type="ECO:0000313" key="4">
    <source>
        <dbReference type="Proteomes" id="UP000197019"/>
    </source>
</evidence>
<dbReference type="RefSeq" id="WP_088620551.1">
    <property type="nucleotide sequence ID" value="NZ_CP022129.1"/>
</dbReference>
<dbReference type="OrthoDB" id="5571363at2"/>
<evidence type="ECO:0000313" key="3">
    <source>
        <dbReference type="EMBL" id="POZ53065.1"/>
    </source>
</evidence>
<gene>
    <name evidence="3" type="ORF">AADEFJLK_00074</name>
    <name evidence="2" type="ORF">CEK71_17300</name>
</gene>
<sequence length="114" mass="12309">MQRHPLIATVFVMGVLVALLSYLFHPDVGVLKLMVNGQPVDNALLGFAAIPSALIILLFSGILAVLLFLGVGFVVFLAALFVALVGMFLVAPFFWPLLVVIFFLVAVMSPPNQR</sequence>
<proteinExistence type="predicted"/>
<feature type="transmembrane region" description="Helical" evidence="1">
    <location>
        <begin position="6"/>
        <end position="24"/>
    </location>
</feature>
<evidence type="ECO:0000313" key="2">
    <source>
        <dbReference type="EMBL" id="ASF47681.1"/>
    </source>
</evidence>
<dbReference type="Proteomes" id="UP000237423">
    <property type="component" value="Unassembled WGS sequence"/>
</dbReference>
<dbReference type="KEGG" id="mpsy:CEK71_17300"/>
<dbReference type="EMBL" id="PGFZ01000001">
    <property type="protein sequence ID" value="POZ53065.1"/>
    <property type="molecule type" value="Genomic_DNA"/>
</dbReference>
<keyword evidence="1" id="KW-1133">Transmembrane helix</keyword>
<dbReference type="AlphaFoldDB" id="A0A1Z4C2E0"/>
<dbReference type="Proteomes" id="UP000197019">
    <property type="component" value="Chromosome"/>
</dbReference>
<evidence type="ECO:0000313" key="5">
    <source>
        <dbReference type="Proteomes" id="UP000237423"/>
    </source>
</evidence>
<evidence type="ECO:0000256" key="1">
    <source>
        <dbReference type="SAM" id="Phobius"/>
    </source>
</evidence>
<reference evidence="3 5" key="2">
    <citation type="submission" date="2017-11" db="EMBL/GenBank/DDBJ databases">
        <title>Draft Genome Sequence of Methylobacter psychrotolerans Sph1T, an Obligate Methanotroph from Low-Temperature Environments.</title>
        <authorList>
            <person name="Oshkin I.Y."/>
            <person name="Miroshnikov K."/>
            <person name="Belova S.E."/>
            <person name="Korzhenkov A."/>
            <person name="Toshchakov S.V."/>
            <person name="Dedysh S.N."/>
        </authorList>
    </citation>
    <scope>NUCLEOTIDE SEQUENCE [LARGE SCALE GENOMIC DNA]</scope>
    <source>
        <strain evidence="3 5">Sph1</strain>
    </source>
</reference>
<organism evidence="2 4">
    <name type="scientific">Methylovulum psychrotolerans</name>
    <dbReference type="NCBI Taxonomy" id="1704499"/>
    <lineage>
        <taxon>Bacteria</taxon>
        <taxon>Pseudomonadati</taxon>
        <taxon>Pseudomonadota</taxon>
        <taxon>Gammaproteobacteria</taxon>
        <taxon>Methylococcales</taxon>
        <taxon>Methylococcaceae</taxon>
        <taxon>Methylovulum</taxon>
    </lineage>
</organism>
<reference evidence="2 4" key="1">
    <citation type="submission" date="2017-06" db="EMBL/GenBank/DDBJ databases">
        <title>Genome Sequencing of the methanotroph Methylovulum psychrotolerants str. HV10-M2 isolated from a high-altitude environment.</title>
        <authorList>
            <person name="Mateos-Rivera A."/>
        </authorList>
    </citation>
    <scope>NUCLEOTIDE SEQUENCE [LARGE SCALE GENOMIC DNA]</scope>
    <source>
        <strain evidence="2 4">HV10_M2</strain>
    </source>
</reference>
<keyword evidence="1" id="KW-0472">Membrane</keyword>
<feature type="transmembrane region" description="Helical" evidence="1">
    <location>
        <begin position="75"/>
        <end position="108"/>
    </location>
</feature>
<name>A0A1Z4C2E0_9GAMM</name>